<sequence length="331" mass="36249">MERMRIPDDLVDIPLNDEPESTSSARAPTRSGPVIAVGTTSALLTTGASKQNVSLYAELERVEARASRREEEDDVSWQPQPPEDDGPRVHAPESPYNLGHGLSSRDPEISSVIPPRPAAATEYLLQFPSSPQVSDSPTNSPEDGDVTDSPRDPTHNDGHEEKAQATEGPSSSHPVKNAGNTQTPQQGNYAADGPDIDLDSDVHIELVPSSPPSQNSENQDAVGSESESDSSEEWAATWLGPPTFTIDDFSPEEQVDLRARVLMGEASQEEIDIVGDDVIEKSVQKLHGIWKGTDFPDSFVKYVQVYKMAVMFYKSMSAEAREKFTWVQDRY</sequence>
<feature type="compositionally biased region" description="Polar residues" evidence="1">
    <location>
        <begin position="167"/>
        <end position="188"/>
    </location>
</feature>
<evidence type="ECO:0000256" key="1">
    <source>
        <dbReference type="SAM" id="MobiDB-lite"/>
    </source>
</evidence>
<dbReference type="AlphaFoldDB" id="A0AAD5WNQ1"/>
<evidence type="ECO:0000313" key="3">
    <source>
        <dbReference type="Proteomes" id="UP001201980"/>
    </source>
</evidence>
<reference evidence="2" key="1">
    <citation type="submission" date="2022-07" db="EMBL/GenBank/DDBJ databases">
        <title>Draft genome sequence of Zalerion maritima ATCC 34329, a (micro)plastics degrading marine fungus.</title>
        <authorList>
            <person name="Paco A."/>
            <person name="Goncalves M.F.M."/>
            <person name="Rocha-Santos T.A.P."/>
            <person name="Alves A."/>
        </authorList>
    </citation>
    <scope>NUCLEOTIDE SEQUENCE</scope>
    <source>
        <strain evidence="2">ATCC 34329</strain>
    </source>
</reference>
<evidence type="ECO:0000313" key="2">
    <source>
        <dbReference type="EMBL" id="KAJ2893036.1"/>
    </source>
</evidence>
<name>A0AAD5WNQ1_9PEZI</name>
<dbReference type="EMBL" id="JAKWBI020000671">
    <property type="protein sequence ID" value="KAJ2893036.1"/>
    <property type="molecule type" value="Genomic_DNA"/>
</dbReference>
<feature type="region of interest" description="Disordered" evidence="1">
    <location>
        <begin position="63"/>
        <end position="233"/>
    </location>
</feature>
<feature type="compositionally biased region" description="Basic and acidic residues" evidence="1">
    <location>
        <begin position="148"/>
        <end position="164"/>
    </location>
</feature>
<keyword evidence="3" id="KW-1185">Reference proteome</keyword>
<organism evidence="2 3">
    <name type="scientific">Zalerion maritima</name>
    <dbReference type="NCBI Taxonomy" id="339359"/>
    <lineage>
        <taxon>Eukaryota</taxon>
        <taxon>Fungi</taxon>
        <taxon>Dikarya</taxon>
        <taxon>Ascomycota</taxon>
        <taxon>Pezizomycotina</taxon>
        <taxon>Sordariomycetes</taxon>
        <taxon>Lulworthiomycetidae</taxon>
        <taxon>Lulworthiales</taxon>
        <taxon>Lulworthiaceae</taxon>
        <taxon>Zalerion</taxon>
    </lineage>
</organism>
<accession>A0AAD5WNQ1</accession>
<feature type="compositionally biased region" description="Polar residues" evidence="1">
    <location>
        <begin position="127"/>
        <end position="141"/>
    </location>
</feature>
<comment type="caution">
    <text evidence="2">The sequence shown here is derived from an EMBL/GenBank/DDBJ whole genome shotgun (WGS) entry which is preliminary data.</text>
</comment>
<feature type="region of interest" description="Disordered" evidence="1">
    <location>
        <begin position="1"/>
        <end position="33"/>
    </location>
</feature>
<protein>
    <submittedName>
        <fullName evidence="2">Uncharacterized protein</fullName>
    </submittedName>
</protein>
<feature type="compositionally biased region" description="Acidic residues" evidence="1">
    <location>
        <begin position="9"/>
        <end position="20"/>
    </location>
</feature>
<dbReference type="Proteomes" id="UP001201980">
    <property type="component" value="Unassembled WGS sequence"/>
</dbReference>
<gene>
    <name evidence="2" type="ORF">MKZ38_009117</name>
</gene>
<proteinExistence type="predicted"/>